<gene>
    <name evidence="1" type="ORF">PSTG_15872</name>
</gene>
<comment type="caution">
    <text evidence="1">The sequence shown here is derived from an EMBL/GenBank/DDBJ whole genome shotgun (WGS) entry which is preliminary data.</text>
</comment>
<dbReference type="EMBL" id="AJIL01000242">
    <property type="protein sequence ID" value="KNE90692.1"/>
    <property type="molecule type" value="Genomic_DNA"/>
</dbReference>
<sequence length="165" mass="18083">MPSIPLTLRRVFVCALLVPDGTSPKLRRPVSNVMAPPPLSFKQAPVKRLVAIYGTSMTARLGKLSRFQYNFLQAAIHPLTLTELRGSNPVTNARRHFCSHAGSTMPSIPLTLRRVFVCALLVPDGTSPKLRRPVSNVMAPPPLSFKQAPVKRLVAIYGTSMTARL</sequence>
<keyword evidence="2" id="KW-1185">Reference proteome</keyword>
<evidence type="ECO:0000313" key="1">
    <source>
        <dbReference type="EMBL" id="KNE90692.1"/>
    </source>
</evidence>
<dbReference type="Proteomes" id="UP000054564">
    <property type="component" value="Unassembled WGS sequence"/>
</dbReference>
<proteinExistence type="predicted"/>
<dbReference type="AlphaFoldDB" id="A0A0L0UUH3"/>
<organism evidence="1 2">
    <name type="scientific">Puccinia striiformis f. sp. tritici PST-78</name>
    <dbReference type="NCBI Taxonomy" id="1165861"/>
    <lineage>
        <taxon>Eukaryota</taxon>
        <taxon>Fungi</taxon>
        <taxon>Dikarya</taxon>
        <taxon>Basidiomycota</taxon>
        <taxon>Pucciniomycotina</taxon>
        <taxon>Pucciniomycetes</taxon>
        <taxon>Pucciniales</taxon>
        <taxon>Pucciniaceae</taxon>
        <taxon>Puccinia</taxon>
    </lineage>
</organism>
<accession>A0A0L0UUH3</accession>
<protein>
    <submittedName>
        <fullName evidence="1">Uncharacterized protein</fullName>
    </submittedName>
</protein>
<reference evidence="2" key="1">
    <citation type="submission" date="2014-03" db="EMBL/GenBank/DDBJ databases">
        <title>The Genome Sequence of Puccinia striiformis f. sp. tritici PST-78.</title>
        <authorList>
            <consortium name="The Broad Institute Genome Sequencing Platform"/>
            <person name="Cuomo C."/>
            <person name="Hulbert S."/>
            <person name="Chen X."/>
            <person name="Walker B."/>
            <person name="Young S.K."/>
            <person name="Zeng Q."/>
            <person name="Gargeya S."/>
            <person name="Fitzgerald M."/>
            <person name="Haas B."/>
            <person name="Abouelleil A."/>
            <person name="Alvarado L."/>
            <person name="Arachchi H.M."/>
            <person name="Berlin A.M."/>
            <person name="Chapman S.B."/>
            <person name="Goldberg J."/>
            <person name="Griggs A."/>
            <person name="Gujja S."/>
            <person name="Hansen M."/>
            <person name="Howarth C."/>
            <person name="Imamovic A."/>
            <person name="Larimer J."/>
            <person name="McCowan C."/>
            <person name="Montmayeur A."/>
            <person name="Murphy C."/>
            <person name="Neiman D."/>
            <person name="Pearson M."/>
            <person name="Priest M."/>
            <person name="Roberts A."/>
            <person name="Saif S."/>
            <person name="Shea T."/>
            <person name="Sisk P."/>
            <person name="Sykes S."/>
            <person name="Wortman J."/>
            <person name="Nusbaum C."/>
            <person name="Birren B."/>
        </authorList>
    </citation>
    <scope>NUCLEOTIDE SEQUENCE [LARGE SCALE GENOMIC DNA]</scope>
    <source>
        <strain evidence="2">race PST-78</strain>
    </source>
</reference>
<evidence type="ECO:0000313" key="2">
    <source>
        <dbReference type="Proteomes" id="UP000054564"/>
    </source>
</evidence>
<name>A0A0L0UUH3_9BASI</name>